<sequence length="75" mass="8223">MDTDRTTKLEFAVTVVQRKSKLHWRENQAGVWSVRIDVGKEEVLVEAALTSHEVQDLIESTGCRAGPGCSGSHDG</sequence>
<gene>
    <name evidence="1" type="ORF">J4Q44_G00056790</name>
</gene>
<organism evidence="1 2">
    <name type="scientific">Coregonus suidteri</name>
    <dbReference type="NCBI Taxonomy" id="861788"/>
    <lineage>
        <taxon>Eukaryota</taxon>
        <taxon>Metazoa</taxon>
        <taxon>Chordata</taxon>
        <taxon>Craniata</taxon>
        <taxon>Vertebrata</taxon>
        <taxon>Euteleostomi</taxon>
        <taxon>Actinopterygii</taxon>
        <taxon>Neopterygii</taxon>
        <taxon>Teleostei</taxon>
        <taxon>Protacanthopterygii</taxon>
        <taxon>Salmoniformes</taxon>
        <taxon>Salmonidae</taxon>
        <taxon>Coregoninae</taxon>
        <taxon>Coregonus</taxon>
    </lineage>
</organism>
<accession>A0AAN8M270</accession>
<dbReference type="Proteomes" id="UP001356427">
    <property type="component" value="Unassembled WGS sequence"/>
</dbReference>
<comment type="caution">
    <text evidence="1">The sequence shown here is derived from an EMBL/GenBank/DDBJ whole genome shotgun (WGS) entry which is preliminary data.</text>
</comment>
<reference evidence="1 2" key="1">
    <citation type="submission" date="2021-04" db="EMBL/GenBank/DDBJ databases">
        <authorList>
            <person name="De Guttry C."/>
            <person name="Zahm M."/>
            <person name="Klopp C."/>
            <person name="Cabau C."/>
            <person name="Louis A."/>
            <person name="Berthelot C."/>
            <person name="Parey E."/>
            <person name="Roest Crollius H."/>
            <person name="Montfort J."/>
            <person name="Robinson-Rechavi M."/>
            <person name="Bucao C."/>
            <person name="Bouchez O."/>
            <person name="Gislard M."/>
            <person name="Lluch J."/>
            <person name="Milhes M."/>
            <person name="Lampietro C."/>
            <person name="Lopez Roques C."/>
            <person name="Donnadieu C."/>
            <person name="Braasch I."/>
            <person name="Desvignes T."/>
            <person name="Postlethwait J."/>
            <person name="Bobe J."/>
            <person name="Wedekind C."/>
            <person name="Guiguen Y."/>
        </authorList>
    </citation>
    <scope>NUCLEOTIDE SEQUENCE [LARGE SCALE GENOMIC DNA]</scope>
    <source>
        <strain evidence="1">Cs_M1</strain>
        <tissue evidence="1">Blood</tissue>
    </source>
</reference>
<dbReference type="AlphaFoldDB" id="A0AAN8M270"/>
<proteinExistence type="predicted"/>
<evidence type="ECO:0000313" key="2">
    <source>
        <dbReference type="Proteomes" id="UP001356427"/>
    </source>
</evidence>
<dbReference type="EMBL" id="JAGTTL010000004">
    <property type="protein sequence ID" value="KAK6323340.1"/>
    <property type="molecule type" value="Genomic_DNA"/>
</dbReference>
<name>A0AAN8M270_9TELE</name>
<keyword evidence="2" id="KW-1185">Reference proteome</keyword>
<protein>
    <submittedName>
        <fullName evidence="1">Uncharacterized protein</fullName>
    </submittedName>
</protein>
<evidence type="ECO:0000313" key="1">
    <source>
        <dbReference type="EMBL" id="KAK6323340.1"/>
    </source>
</evidence>